<name>A0A9D4EMB5_DREPO</name>
<gene>
    <name evidence="2" type="ORF">DPMN_159935</name>
</gene>
<feature type="region of interest" description="Disordered" evidence="1">
    <location>
        <begin position="21"/>
        <end position="41"/>
    </location>
</feature>
<keyword evidence="3" id="KW-1185">Reference proteome</keyword>
<proteinExistence type="predicted"/>
<sequence length="78" mass="8943">MELTISDFAPVTNLSCEHHFGDLDSSQKRQPNASYHHHSSIQMIKRNRRQMMTWLGSKGPTERSNLMKAGQHIRGARP</sequence>
<reference evidence="2" key="1">
    <citation type="journal article" date="2019" name="bioRxiv">
        <title>The Genome of the Zebra Mussel, Dreissena polymorpha: A Resource for Invasive Species Research.</title>
        <authorList>
            <person name="McCartney M.A."/>
            <person name="Auch B."/>
            <person name="Kono T."/>
            <person name="Mallez S."/>
            <person name="Zhang Y."/>
            <person name="Obille A."/>
            <person name="Becker A."/>
            <person name="Abrahante J.E."/>
            <person name="Garbe J."/>
            <person name="Badalamenti J.P."/>
            <person name="Herman A."/>
            <person name="Mangelson H."/>
            <person name="Liachko I."/>
            <person name="Sullivan S."/>
            <person name="Sone E.D."/>
            <person name="Koren S."/>
            <person name="Silverstein K.A.T."/>
            <person name="Beckman K.B."/>
            <person name="Gohl D.M."/>
        </authorList>
    </citation>
    <scope>NUCLEOTIDE SEQUENCE</scope>
    <source>
        <strain evidence="2">Duluth1</strain>
        <tissue evidence="2">Whole animal</tissue>
    </source>
</reference>
<evidence type="ECO:0000256" key="1">
    <source>
        <dbReference type="SAM" id="MobiDB-lite"/>
    </source>
</evidence>
<evidence type="ECO:0000313" key="3">
    <source>
        <dbReference type="Proteomes" id="UP000828390"/>
    </source>
</evidence>
<dbReference type="Proteomes" id="UP000828390">
    <property type="component" value="Unassembled WGS sequence"/>
</dbReference>
<accession>A0A9D4EMB5</accession>
<reference evidence="2" key="2">
    <citation type="submission" date="2020-11" db="EMBL/GenBank/DDBJ databases">
        <authorList>
            <person name="McCartney M.A."/>
            <person name="Auch B."/>
            <person name="Kono T."/>
            <person name="Mallez S."/>
            <person name="Becker A."/>
            <person name="Gohl D.M."/>
            <person name="Silverstein K.A.T."/>
            <person name="Koren S."/>
            <person name="Bechman K.B."/>
            <person name="Herman A."/>
            <person name="Abrahante J.E."/>
            <person name="Garbe J."/>
        </authorList>
    </citation>
    <scope>NUCLEOTIDE SEQUENCE</scope>
    <source>
        <strain evidence="2">Duluth1</strain>
        <tissue evidence="2">Whole animal</tissue>
    </source>
</reference>
<organism evidence="2 3">
    <name type="scientific">Dreissena polymorpha</name>
    <name type="common">Zebra mussel</name>
    <name type="synonym">Mytilus polymorpha</name>
    <dbReference type="NCBI Taxonomy" id="45954"/>
    <lineage>
        <taxon>Eukaryota</taxon>
        <taxon>Metazoa</taxon>
        <taxon>Spiralia</taxon>
        <taxon>Lophotrochozoa</taxon>
        <taxon>Mollusca</taxon>
        <taxon>Bivalvia</taxon>
        <taxon>Autobranchia</taxon>
        <taxon>Heteroconchia</taxon>
        <taxon>Euheterodonta</taxon>
        <taxon>Imparidentia</taxon>
        <taxon>Neoheterodontei</taxon>
        <taxon>Myida</taxon>
        <taxon>Dreissenoidea</taxon>
        <taxon>Dreissenidae</taxon>
        <taxon>Dreissena</taxon>
    </lineage>
</organism>
<feature type="region of interest" description="Disordered" evidence="1">
    <location>
        <begin position="56"/>
        <end position="78"/>
    </location>
</feature>
<comment type="caution">
    <text evidence="2">The sequence shown here is derived from an EMBL/GenBank/DDBJ whole genome shotgun (WGS) entry which is preliminary data.</text>
</comment>
<dbReference type="EMBL" id="JAIWYP010000008">
    <property type="protein sequence ID" value="KAH3782024.1"/>
    <property type="molecule type" value="Genomic_DNA"/>
</dbReference>
<evidence type="ECO:0000313" key="2">
    <source>
        <dbReference type="EMBL" id="KAH3782024.1"/>
    </source>
</evidence>
<dbReference type="AlphaFoldDB" id="A0A9D4EMB5"/>
<protein>
    <submittedName>
        <fullName evidence="2">Uncharacterized protein</fullName>
    </submittedName>
</protein>